<evidence type="ECO:0000313" key="1">
    <source>
        <dbReference type="EMBL" id="SAL01947.1"/>
    </source>
</evidence>
<dbReference type="Proteomes" id="UP000054911">
    <property type="component" value="Unassembled WGS sequence"/>
</dbReference>
<proteinExistence type="predicted"/>
<comment type="caution">
    <text evidence="1">The sequence shown here is derived from an EMBL/GenBank/DDBJ whole genome shotgun (WGS) entry which is preliminary data.</text>
</comment>
<reference evidence="1" key="1">
    <citation type="submission" date="2016-01" db="EMBL/GenBank/DDBJ databases">
        <authorList>
            <person name="Peeters C."/>
        </authorList>
    </citation>
    <scope>NUCLEOTIDE SEQUENCE [LARGE SCALE GENOMIC DNA]</scope>
    <source>
        <strain evidence="1">LMG 29323</strain>
    </source>
</reference>
<protein>
    <submittedName>
        <fullName evidence="1">Uncharacterized protein</fullName>
    </submittedName>
</protein>
<gene>
    <name evidence="1" type="ORF">AWB80_08242</name>
</gene>
<name>A0A158E7L4_9BURK</name>
<organism evidence="1 2">
    <name type="scientific">Caballeronia pedi</name>
    <dbReference type="NCBI Taxonomy" id="1777141"/>
    <lineage>
        <taxon>Bacteria</taxon>
        <taxon>Pseudomonadati</taxon>
        <taxon>Pseudomonadota</taxon>
        <taxon>Betaproteobacteria</taxon>
        <taxon>Burkholderiales</taxon>
        <taxon>Burkholderiaceae</taxon>
        <taxon>Caballeronia</taxon>
    </lineage>
</organism>
<keyword evidence="2" id="KW-1185">Reference proteome</keyword>
<sequence length="137" mass="15096">MSIIGDLCSDLDFKAKAEQAVKAFFEDNYREEIHGKHGGMFDADVTKATVTLRDITPDTVDGLSATVAVSGEVVLEVQYMDEEGDDQEMTVYGSLDGSLSIEFPSQILAFEHRYSILLDVEIAEADVKFSPYDSEEA</sequence>
<dbReference type="EMBL" id="FCOE02000072">
    <property type="protein sequence ID" value="SAL01947.1"/>
    <property type="molecule type" value="Genomic_DNA"/>
</dbReference>
<accession>A0A158E7L4</accession>
<dbReference type="RefSeq" id="WP_061180398.1">
    <property type="nucleotide sequence ID" value="NZ_FCOE02000072.1"/>
</dbReference>
<dbReference type="AlphaFoldDB" id="A0A158E7L4"/>
<evidence type="ECO:0000313" key="2">
    <source>
        <dbReference type="Proteomes" id="UP000054911"/>
    </source>
</evidence>